<dbReference type="SMART" id="SM01411">
    <property type="entry name" value="Ephrin_rec_like"/>
    <property type="match status" value="2"/>
</dbReference>
<gene>
    <name evidence="11" type="ORF">P4O66_008882</name>
</gene>
<dbReference type="Pfam" id="PF00020">
    <property type="entry name" value="TNFR_c6"/>
    <property type="match status" value="1"/>
</dbReference>
<dbReference type="GO" id="GO:0005886">
    <property type="term" value="C:plasma membrane"/>
    <property type="evidence" value="ECO:0007669"/>
    <property type="project" value="TreeGrafter"/>
</dbReference>
<evidence type="ECO:0000256" key="1">
    <source>
        <dbReference type="ARBA" id="ARBA00022703"/>
    </source>
</evidence>
<dbReference type="PRINTS" id="PR01971">
    <property type="entry name" value="TNFACTORR21"/>
</dbReference>
<keyword evidence="1" id="KW-0053">Apoptosis</keyword>
<dbReference type="InterPro" id="IPR034034">
    <property type="entry name" value="TNFRSF21_N"/>
</dbReference>
<keyword evidence="5" id="KW-0325">Glycoprotein</keyword>
<keyword evidence="8" id="KW-0812">Transmembrane</keyword>
<sequence>MLCTLAGEILAQALTPRPATEGPLPSRHYHHIDPATGSHLVCDKCPAGTYVSSHCTETNVRECSSCPEGTFTRGENGVQQCHRCQAPCQAPFTEKTPCTATTDRECVCPPGRFTQAGECRPHSLCLPGWGVRRRGSQTEDVRCRRCPRGTFSDTASDVLRCRPHTDCQAHGLALVIKGSEEKDSVCASAAATLNSTLQGEPTSSTHNYLDQAHRGKIAKAPVARLKILIFPLLPEATTARPSEANRVSAALPSTTDTPAQPSPSGAIQQDTGTLSPTTLPLARQYQQVSPRKPQPASHRAMETVSEAKGQWLAYKPIRRGSPRPGMHKHFDINEHLPWMIVLLLLLVLVVIVVCSVKRSSRVLKKGPPQDPNSIVEKAIHKKPSSPAHIQEKWIYHVSGQGVDILKLVAAQIGSQWIDVYQSLAYVTEREVAAFSNGYSADHERAYAALQHWTIRDSDANLAKLINALHRHRRIDVVEKIRGIMEDSPQFDLSQLMTCMKVSQSISPSHKSMEAHGLLGEHSPLDRTKVFFPDESEPLLRCDSTSSKDSALSRTGSFITKEKKDTVLRQVRLDPCDLQPIFDDMLHILSPEELHIIEQIPMAEDKLDRLFEIAGVKSQEASQILLDSVYSHLPDLL</sequence>
<keyword evidence="12" id="KW-1185">Reference proteome</keyword>
<keyword evidence="4 6" id="KW-1015">Disulfide bond</keyword>
<evidence type="ECO:0000256" key="8">
    <source>
        <dbReference type="SAM" id="Phobius"/>
    </source>
</evidence>
<dbReference type="GO" id="GO:0051402">
    <property type="term" value="P:neuron apoptotic process"/>
    <property type="evidence" value="ECO:0007669"/>
    <property type="project" value="TreeGrafter"/>
</dbReference>
<dbReference type="GO" id="GO:0007165">
    <property type="term" value="P:signal transduction"/>
    <property type="evidence" value="ECO:0007669"/>
    <property type="project" value="InterPro"/>
</dbReference>
<accession>A0AAD8ZE51</accession>
<dbReference type="CDD" id="cd10583">
    <property type="entry name" value="TNFRSF21"/>
    <property type="match status" value="1"/>
</dbReference>
<feature type="transmembrane region" description="Helical" evidence="8">
    <location>
        <begin position="336"/>
        <end position="356"/>
    </location>
</feature>
<dbReference type="EMBL" id="JAROKS010000015">
    <property type="protein sequence ID" value="KAK1796286.1"/>
    <property type="molecule type" value="Genomic_DNA"/>
</dbReference>
<keyword evidence="8" id="KW-0472">Membrane</keyword>
<feature type="repeat" description="TNFR-Cys" evidence="6">
    <location>
        <begin position="65"/>
        <end position="106"/>
    </location>
</feature>
<dbReference type="GO" id="GO:0030889">
    <property type="term" value="P:negative regulation of B cell proliferation"/>
    <property type="evidence" value="ECO:0007669"/>
    <property type="project" value="TreeGrafter"/>
</dbReference>
<dbReference type="GO" id="GO:0002250">
    <property type="term" value="P:adaptive immune response"/>
    <property type="evidence" value="ECO:0007669"/>
    <property type="project" value="TreeGrafter"/>
</dbReference>
<feature type="disulfide bond" evidence="6">
    <location>
        <begin position="88"/>
        <end position="106"/>
    </location>
</feature>
<dbReference type="Proteomes" id="UP001239994">
    <property type="component" value="Unassembled WGS sequence"/>
</dbReference>
<dbReference type="Gene3D" id="1.10.533.10">
    <property type="entry name" value="Death Domain, Fas"/>
    <property type="match status" value="2"/>
</dbReference>
<evidence type="ECO:0000256" key="4">
    <source>
        <dbReference type="ARBA" id="ARBA00023157"/>
    </source>
</evidence>
<dbReference type="SUPFAM" id="SSF47986">
    <property type="entry name" value="DEATH domain"/>
    <property type="match status" value="1"/>
</dbReference>
<dbReference type="InterPro" id="IPR000488">
    <property type="entry name" value="Death_dom"/>
</dbReference>
<dbReference type="GO" id="GO:0097252">
    <property type="term" value="P:oligodendrocyte apoptotic process"/>
    <property type="evidence" value="ECO:0007669"/>
    <property type="project" value="TreeGrafter"/>
</dbReference>
<evidence type="ECO:0000256" key="3">
    <source>
        <dbReference type="ARBA" id="ARBA00022737"/>
    </source>
</evidence>
<dbReference type="InterPro" id="IPR001368">
    <property type="entry name" value="TNFR/NGFR_Cys_rich_reg"/>
</dbReference>
<dbReference type="Gene3D" id="2.10.50.10">
    <property type="entry name" value="Tumor Necrosis Factor Receptor, subunit A, domain 2"/>
    <property type="match status" value="2"/>
</dbReference>
<keyword evidence="2" id="KW-0732">Signal</keyword>
<protein>
    <recommendedName>
        <fullName evidence="13">Tumor necrosis factor receptor superfamily member 21</fullName>
    </recommendedName>
</protein>
<comment type="caution">
    <text evidence="11">The sequence shown here is derived from an EMBL/GenBank/DDBJ whole genome shotgun (WGS) entry which is preliminary data.</text>
</comment>
<dbReference type="SMART" id="SM00005">
    <property type="entry name" value="DEATH"/>
    <property type="match status" value="1"/>
</dbReference>
<feature type="region of interest" description="Disordered" evidence="7">
    <location>
        <begin position="240"/>
        <end position="275"/>
    </location>
</feature>
<proteinExistence type="predicted"/>
<evidence type="ECO:0000259" key="10">
    <source>
        <dbReference type="PROSITE" id="PS50050"/>
    </source>
</evidence>
<dbReference type="GO" id="GO:0042130">
    <property type="term" value="P:negative regulation of T cell proliferation"/>
    <property type="evidence" value="ECO:0007669"/>
    <property type="project" value="TreeGrafter"/>
</dbReference>
<evidence type="ECO:0000256" key="5">
    <source>
        <dbReference type="ARBA" id="ARBA00023180"/>
    </source>
</evidence>
<evidence type="ECO:0000256" key="6">
    <source>
        <dbReference type="PROSITE-ProRule" id="PRU00206"/>
    </source>
</evidence>
<dbReference type="Pfam" id="PF00531">
    <property type="entry name" value="Death"/>
    <property type="match status" value="1"/>
</dbReference>
<dbReference type="PROSITE" id="PS50050">
    <property type="entry name" value="TNFR_NGFR_2"/>
    <property type="match status" value="1"/>
</dbReference>
<feature type="domain" description="Death" evidence="9">
    <location>
        <begin position="401"/>
        <end position="484"/>
    </location>
</feature>
<keyword evidence="3" id="KW-0677">Repeat</keyword>
<dbReference type="PROSITE" id="PS50017">
    <property type="entry name" value="DEATH_DOMAIN"/>
    <property type="match status" value="1"/>
</dbReference>
<dbReference type="PANTHER" id="PTHR46921:SF1">
    <property type="entry name" value="TUMOR NECROSIS FACTOR RECEPTOR SUPERFAMILY MEMBER 21"/>
    <property type="match status" value="1"/>
</dbReference>
<evidence type="ECO:0000313" key="11">
    <source>
        <dbReference type="EMBL" id="KAK1796286.1"/>
    </source>
</evidence>
<dbReference type="InterPro" id="IPR011029">
    <property type="entry name" value="DEATH-like_dom_sf"/>
</dbReference>
<feature type="disulfide bond" evidence="6">
    <location>
        <begin position="66"/>
        <end position="81"/>
    </location>
</feature>
<dbReference type="SUPFAM" id="SSF57586">
    <property type="entry name" value="TNF receptor-like"/>
    <property type="match status" value="2"/>
</dbReference>
<evidence type="ECO:0008006" key="13">
    <source>
        <dbReference type="Google" id="ProtNLM"/>
    </source>
</evidence>
<evidence type="ECO:0000256" key="7">
    <source>
        <dbReference type="SAM" id="MobiDB-lite"/>
    </source>
</evidence>
<dbReference type="GO" id="GO:0006959">
    <property type="term" value="P:humoral immune response"/>
    <property type="evidence" value="ECO:0007669"/>
    <property type="project" value="TreeGrafter"/>
</dbReference>
<evidence type="ECO:0000313" key="12">
    <source>
        <dbReference type="Proteomes" id="UP001239994"/>
    </source>
</evidence>
<dbReference type="AlphaFoldDB" id="A0AAD8ZE51"/>
<evidence type="ECO:0000256" key="2">
    <source>
        <dbReference type="ARBA" id="ARBA00022729"/>
    </source>
</evidence>
<keyword evidence="8" id="KW-1133">Transmembrane helix</keyword>
<dbReference type="SMART" id="SM00208">
    <property type="entry name" value="TNFR"/>
    <property type="match status" value="4"/>
</dbReference>
<name>A0AAD8ZE51_9TELE</name>
<comment type="caution">
    <text evidence="6">Lacks conserved residue(s) required for the propagation of feature annotation.</text>
</comment>
<dbReference type="FunFam" id="2.10.50.10:FF:000011">
    <property type="entry name" value="Tumor necrosis factor receptor superfamily member 21"/>
    <property type="match status" value="1"/>
</dbReference>
<reference evidence="11" key="1">
    <citation type="submission" date="2023-03" db="EMBL/GenBank/DDBJ databases">
        <title>Electrophorus voltai genome.</title>
        <authorList>
            <person name="Bian C."/>
        </authorList>
    </citation>
    <scope>NUCLEOTIDE SEQUENCE</scope>
    <source>
        <strain evidence="11">CB-2022</strain>
        <tissue evidence="11">Muscle</tissue>
    </source>
</reference>
<evidence type="ECO:0000259" key="9">
    <source>
        <dbReference type="PROSITE" id="PS50017"/>
    </source>
</evidence>
<feature type="compositionally biased region" description="Polar residues" evidence="7">
    <location>
        <begin position="251"/>
        <end position="275"/>
    </location>
</feature>
<dbReference type="CDD" id="cd01671">
    <property type="entry name" value="CARD"/>
    <property type="match status" value="1"/>
</dbReference>
<dbReference type="InterPro" id="IPR022330">
    <property type="entry name" value="TNFR_21"/>
</dbReference>
<dbReference type="GO" id="GO:0031642">
    <property type="term" value="P:negative regulation of myelination"/>
    <property type="evidence" value="ECO:0007669"/>
    <property type="project" value="TreeGrafter"/>
</dbReference>
<organism evidence="11 12">
    <name type="scientific">Electrophorus voltai</name>
    <dbReference type="NCBI Taxonomy" id="2609070"/>
    <lineage>
        <taxon>Eukaryota</taxon>
        <taxon>Metazoa</taxon>
        <taxon>Chordata</taxon>
        <taxon>Craniata</taxon>
        <taxon>Vertebrata</taxon>
        <taxon>Euteleostomi</taxon>
        <taxon>Actinopterygii</taxon>
        <taxon>Neopterygii</taxon>
        <taxon>Teleostei</taxon>
        <taxon>Ostariophysi</taxon>
        <taxon>Gymnotiformes</taxon>
        <taxon>Gymnotoidei</taxon>
        <taxon>Gymnotidae</taxon>
        <taxon>Electrophorus</taxon>
    </lineage>
</organism>
<dbReference type="FunFam" id="1.10.533.10:FF:000009">
    <property type="entry name" value="tumor necrosis factor receptor superfamily member 21"/>
    <property type="match status" value="1"/>
</dbReference>
<feature type="domain" description="TNFR-Cys" evidence="10">
    <location>
        <begin position="65"/>
        <end position="106"/>
    </location>
</feature>
<dbReference type="PANTHER" id="PTHR46921">
    <property type="entry name" value="TUMOR NECROSIS FACTOR RECEPTOR SUPERFAMILY MEMBER 21"/>
    <property type="match status" value="1"/>
</dbReference>